<evidence type="ECO:0000313" key="2">
    <source>
        <dbReference type="Proteomes" id="UP000253729"/>
    </source>
</evidence>
<proteinExistence type="predicted"/>
<accession>A0A3F3Q0U4</accession>
<keyword evidence="2" id="KW-1185">Reference proteome</keyword>
<dbReference type="GeneID" id="38134915"/>
<dbReference type="Proteomes" id="UP000253729">
    <property type="component" value="Unassembled WGS sequence"/>
</dbReference>
<reference evidence="1 2" key="1">
    <citation type="submission" date="2018-07" db="EMBL/GenBank/DDBJ databases">
        <title>The genomes of Aspergillus section Nigri reveals drivers in fungal speciation.</title>
        <authorList>
            <consortium name="DOE Joint Genome Institute"/>
            <person name="Vesth T.C."/>
            <person name="Nybo J."/>
            <person name="Theobald S."/>
            <person name="Brandl J."/>
            <person name="Frisvad J.C."/>
            <person name="Nielsen K.F."/>
            <person name="Lyhne E.K."/>
            <person name="Kogle M.E."/>
            <person name="Kuo A."/>
            <person name="Riley R."/>
            <person name="Clum A."/>
            <person name="Nolan M."/>
            <person name="Lipzen A."/>
            <person name="Salamov A."/>
            <person name="Henrissat B."/>
            <person name="Wiebenga A."/>
            <person name="De vries R.P."/>
            <person name="Grigoriev I.V."/>
            <person name="Mortensen U.H."/>
            <person name="Andersen M.R."/>
            <person name="Baker S.E."/>
        </authorList>
    </citation>
    <scope>NUCLEOTIDE SEQUENCE [LARGE SCALE GENOMIC DNA]</scope>
    <source>
        <strain evidence="1 2">CBS 139.54b</strain>
    </source>
</reference>
<dbReference type="EMBL" id="KZ852049">
    <property type="protein sequence ID" value="RDH32780.1"/>
    <property type="molecule type" value="Genomic_DNA"/>
</dbReference>
<name>A0A3F3Q0U4_9EURO</name>
<sequence length="73" mass="8266">MWIMYGESSILFILTGPVLSYHIVSLPPSIHSYTHPNSIAEERKETPNQREIRIYQTPRLVPALPCTAQSANT</sequence>
<dbReference type="RefSeq" id="XP_026625802.1">
    <property type="nucleotide sequence ID" value="XM_026766559.1"/>
</dbReference>
<protein>
    <submittedName>
        <fullName evidence="1">Uncharacterized protein</fullName>
    </submittedName>
</protein>
<organism evidence="1 2">
    <name type="scientific">Aspergillus welwitschiae</name>
    <dbReference type="NCBI Taxonomy" id="1341132"/>
    <lineage>
        <taxon>Eukaryota</taxon>
        <taxon>Fungi</taxon>
        <taxon>Dikarya</taxon>
        <taxon>Ascomycota</taxon>
        <taxon>Pezizomycotina</taxon>
        <taxon>Eurotiomycetes</taxon>
        <taxon>Eurotiomycetidae</taxon>
        <taxon>Eurotiales</taxon>
        <taxon>Aspergillaceae</taxon>
        <taxon>Aspergillus</taxon>
        <taxon>Aspergillus subgen. Circumdati</taxon>
    </lineage>
</organism>
<evidence type="ECO:0000313" key="1">
    <source>
        <dbReference type="EMBL" id="RDH32780.1"/>
    </source>
</evidence>
<gene>
    <name evidence="1" type="ORF">BDQ94DRAFT_145022</name>
</gene>
<dbReference type="AlphaFoldDB" id="A0A3F3Q0U4"/>